<comment type="caution">
    <text evidence="8">The sequence shown here is derived from an EMBL/GenBank/DDBJ whole genome shotgun (WGS) entry which is preliminary data.</text>
</comment>
<evidence type="ECO:0000256" key="6">
    <source>
        <dbReference type="RuleBase" id="RU364048"/>
    </source>
</evidence>
<dbReference type="Pfam" id="PF03055">
    <property type="entry name" value="RPE65"/>
    <property type="match status" value="1"/>
</dbReference>
<dbReference type="PANTHER" id="PTHR10543">
    <property type="entry name" value="BETA-CAROTENE DIOXYGENASE"/>
    <property type="match status" value="1"/>
</dbReference>
<name>A0AA91SQL5_9MYCO</name>
<sequence>MRESLRRRIGHAPGIRPASSGAVLHPAGAPRRHPLVLVPQGEKVTNTADHDFAAYTPLYEEYDYVIDDSDGTLPPDLTGTLYRNGAGKLDAGGQALGHLFDGDGMLSMFSIADGKVHYRNRYVRTEHYRKSLTSNGAPFRALGTMRLGGILANALRFPANVANTGVVMHAGKLLALWEGGPPTEINPDTLDTVGVDRFGGDLKWLGAFSAHPKWDPDTGEMFNFGLAMVPFPKLICYRVDRAGKLHRLGQLDLPLAMFNHDMGLTSRHLVFAIPPLVFPTAKLLGAGLGLRNFIDAIEYDPSRGTLIALVPRDGGKPRIVYTDSLLHLHLANSYEDGSDTVVELIHYDSSWEELNGQLSTLSTDTAAQVSSYGGSLLRLRITPSGTVLHEPVTDLAAEFPSWNLARTSRPNRYTYLSADADGSAYPNAIAKVDNDTESVSTFQFPYGQQPHEAVFAARPGGEAEDDGWLLVTTQDGVSNRAAMTVFDAADITAGPVYTGRLRHHLPLTFHGCYTPRVARPVSP</sequence>
<evidence type="ECO:0000256" key="4">
    <source>
        <dbReference type="ARBA" id="ARBA00023004"/>
    </source>
</evidence>
<protein>
    <recommendedName>
        <fullName evidence="6">Dioxygenase</fullName>
        <ecNumber evidence="6">1.13.11.-</ecNumber>
    </recommendedName>
</protein>
<dbReference type="GO" id="GO:0046872">
    <property type="term" value="F:metal ion binding"/>
    <property type="evidence" value="ECO:0007669"/>
    <property type="project" value="UniProtKB-KW"/>
</dbReference>
<gene>
    <name evidence="8" type="ORF">B8W67_15620</name>
</gene>
<accession>A0AA91SQL5</accession>
<organism evidence="8 9">
    <name type="scientific">Mycolicibacillus koreensis</name>
    <dbReference type="NCBI Taxonomy" id="1069220"/>
    <lineage>
        <taxon>Bacteria</taxon>
        <taxon>Bacillati</taxon>
        <taxon>Actinomycetota</taxon>
        <taxon>Actinomycetes</taxon>
        <taxon>Mycobacteriales</taxon>
        <taxon>Mycobacteriaceae</taxon>
        <taxon>Mycolicibacillus</taxon>
    </lineage>
</organism>
<keyword evidence="4 5" id="KW-0408">Iron</keyword>
<feature type="binding site" evidence="5">
    <location>
        <position position="260"/>
    </location>
    <ligand>
        <name>Fe cation</name>
        <dbReference type="ChEBI" id="CHEBI:24875"/>
        <note>catalytic</note>
    </ligand>
</feature>
<evidence type="ECO:0000256" key="1">
    <source>
        <dbReference type="ARBA" id="ARBA00006787"/>
    </source>
</evidence>
<feature type="region of interest" description="Disordered" evidence="7">
    <location>
        <begin position="1"/>
        <end position="28"/>
    </location>
</feature>
<dbReference type="EMBL" id="NCXO01000040">
    <property type="protein sequence ID" value="OSC31844.1"/>
    <property type="molecule type" value="Genomic_DNA"/>
</dbReference>
<dbReference type="EC" id="1.13.11.-" evidence="6"/>
<proteinExistence type="inferred from homology"/>
<keyword evidence="3 6" id="KW-0560">Oxidoreductase</keyword>
<dbReference type="GO" id="GO:0016121">
    <property type="term" value="P:carotene catabolic process"/>
    <property type="evidence" value="ECO:0007669"/>
    <property type="project" value="TreeGrafter"/>
</dbReference>
<dbReference type="AlphaFoldDB" id="A0AA91SQL5"/>
<feature type="binding site" evidence="5">
    <location>
        <position position="510"/>
    </location>
    <ligand>
        <name>Fe cation</name>
        <dbReference type="ChEBI" id="CHEBI:24875"/>
        <note>catalytic</note>
    </ligand>
</feature>
<dbReference type="PANTHER" id="PTHR10543:SF89">
    <property type="entry name" value="CAROTENOID 9,10(9',10')-CLEAVAGE DIOXYGENASE 1"/>
    <property type="match status" value="1"/>
</dbReference>
<reference evidence="8 9" key="1">
    <citation type="submission" date="2017-04" db="EMBL/GenBank/DDBJ databases">
        <title>The new phylogeny of genus Mycobacterium.</title>
        <authorList>
            <person name="Tortoli E."/>
            <person name="Trovato A."/>
            <person name="Cirillo D.M."/>
        </authorList>
    </citation>
    <scope>NUCLEOTIDE SEQUENCE [LARGE SCALE GENOMIC DNA]</scope>
    <source>
        <strain evidence="8 9">KCTC 19819</strain>
    </source>
</reference>
<dbReference type="Proteomes" id="UP000193577">
    <property type="component" value="Unassembled WGS sequence"/>
</dbReference>
<keyword evidence="9" id="KW-1185">Reference proteome</keyword>
<evidence type="ECO:0000256" key="7">
    <source>
        <dbReference type="SAM" id="MobiDB-lite"/>
    </source>
</evidence>
<feature type="binding site" evidence="5">
    <location>
        <position position="329"/>
    </location>
    <ligand>
        <name>Fe cation</name>
        <dbReference type="ChEBI" id="CHEBI:24875"/>
        <note>catalytic</note>
    </ligand>
</feature>
<evidence type="ECO:0000256" key="2">
    <source>
        <dbReference type="ARBA" id="ARBA00022723"/>
    </source>
</evidence>
<evidence type="ECO:0000256" key="5">
    <source>
        <dbReference type="PIRSR" id="PIRSR604294-1"/>
    </source>
</evidence>
<comment type="similarity">
    <text evidence="1 6">Belongs to the carotenoid oxygenase family.</text>
</comment>
<keyword evidence="2 5" id="KW-0479">Metal-binding</keyword>
<evidence type="ECO:0000313" key="9">
    <source>
        <dbReference type="Proteomes" id="UP000193577"/>
    </source>
</evidence>
<feature type="binding site" evidence="5">
    <location>
        <position position="211"/>
    </location>
    <ligand>
        <name>Fe cation</name>
        <dbReference type="ChEBI" id="CHEBI:24875"/>
        <note>catalytic</note>
    </ligand>
</feature>
<keyword evidence="6" id="KW-0223">Dioxygenase</keyword>
<dbReference type="GO" id="GO:0010436">
    <property type="term" value="F:carotenoid dioxygenase activity"/>
    <property type="evidence" value="ECO:0007669"/>
    <property type="project" value="TreeGrafter"/>
</dbReference>
<dbReference type="InterPro" id="IPR004294">
    <property type="entry name" value="Carotenoid_Oase"/>
</dbReference>
<comment type="cofactor">
    <cofactor evidence="5 6">
        <name>Fe(2+)</name>
        <dbReference type="ChEBI" id="CHEBI:29033"/>
    </cofactor>
    <text evidence="5 6">Binds 1 Fe(2+) ion per subunit.</text>
</comment>
<evidence type="ECO:0000313" key="8">
    <source>
        <dbReference type="EMBL" id="OSC31844.1"/>
    </source>
</evidence>
<evidence type="ECO:0000256" key="3">
    <source>
        <dbReference type="ARBA" id="ARBA00023002"/>
    </source>
</evidence>